<dbReference type="AlphaFoldDB" id="A0A6B3NEE2"/>
<dbReference type="InterPro" id="IPR036388">
    <property type="entry name" value="WH-like_DNA-bd_sf"/>
</dbReference>
<dbReference type="InterPro" id="IPR008207">
    <property type="entry name" value="Sig_transdc_His_kin_Hpt_dom"/>
</dbReference>
<dbReference type="InterPro" id="IPR001789">
    <property type="entry name" value="Sig_transdc_resp-reg_receiver"/>
</dbReference>
<dbReference type="Gene3D" id="3.40.50.2300">
    <property type="match status" value="3"/>
</dbReference>
<evidence type="ECO:0000256" key="1">
    <source>
        <dbReference type="ARBA" id="ARBA00023125"/>
    </source>
</evidence>
<feature type="domain" description="HPt" evidence="6">
    <location>
        <begin position="260"/>
        <end position="355"/>
    </location>
</feature>
<feature type="modified residue" description="4-aspartylphosphate" evidence="3">
    <location>
        <position position="51"/>
    </location>
</feature>
<accession>A0A6B3NEE2</accession>
<reference evidence="8" key="1">
    <citation type="submission" date="2019-11" db="EMBL/GenBank/DDBJ databases">
        <title>Genomic insights into an expanded diversity of filamentous marine cyanobacteria reveals the extraordinary biosynthetic potential of Moorea and Okeania.</title>
        <authorList>
            <person name="Ferreira Leao T."/>
            <person name="Wang M."/>
            <person name="Moss N."/>
            <person name="Da Silva R."/>
            <person name="Sanders J."/>
            <person name="Nurk S."/>
            <person name="Gurevich A."/>
            <person name="Humphrey G."/>
            <person name="Reher R."/>
            <person name="Zhu Q."/>
            <person name="Belda-Ferre P."/>
            <person name="Glukhov E."/>
            <person name="Rex R."/>
            <person name="Dorrestein P.C."/>
            <person name="Knight R."/>
            <person name="Pevzner P."/>
            <person name="Gerwick W.H."/>
            <person name="Gerwick L."/>
        </authorList>
    </citation>
    <scope>NUCLEOTIDE SEQUENCE</scope>
    <source>
        <strain evidence="8">SIO1C4</strain>
    </source>
</reference>
<keyword evidence="3" id="KW-0597">Phosphoprotein</keyword>
<sequence>MKILLVEDDEGFTEVIKQALSSQHYLVDLANDGQAGWELAESFEYDLILLDWMLPKLNGIDFCQRRRQMGDLTPIILMTAQDNSTNKVVGLDTGADDYLVKPFEMEELLARIRALLRRGCASRMPMIECGCLRLNPGQCQVTYQGKLLHLTPKEYALLELFLRNPQRIFSQSALLDHLWSFEEPPSENAVRTQIKGLRKKLKQVGAATDLIETVYGLGYRLKSEVESQHLQQRKEENGVLEGTSSAQFHRQKLSGLATIWEQYKSKYISRLSTLEQALIAWREGNLTPEVRQEALKEAHTLAGSLGSFGFTQASRQCREIEQVFKFGEIETKTILDHLSELVVLRQELETGVNREATKTNLTAQVLSEQTDAQRQKPSQAQIQTSRGQEKIISTNNLSTHTSLLTTSLKQQPRLLIIDDDVALAQALVLEAIGCQMQAEAACDLSQLRKAIALRRPDVVLLDLCFPDSTEKGFELLAQLKATQPSVPVLVFTAQESFANRLRVARLGGGCFLHKPMEPNQVIAAITQVLQTSSSPSLKLLIVDDDPQMLDFLRILLDPWGFELILLEQSQHFWEILEACVPDLLILDVEMPEFSGLDLCQVVRNEPRWQDLPVIFLSAHTDAKTVQQVFTVGADDYVQKPIVGPELIARVLNRIERSQLRRRISVVDTLFKI</sequence>
<dbReference type="InterPro" id="IPR036641">
    <property type="entry name" value="HPT_dom_sf"/>
</dbReference>
<dbReference type="SMART" id="SM00862">
    <property type="entry name" value="Trans_reg_C"/>
    <property type="match status" value="1"/>
</dbReference>
<proteinExistence type="predicted"/>
<evidence type="ECO:0000259" key="7">
    <source>
        <dbReference type="PROSITE" id="PS51755"/>
    </source>
</evidence>
<keyword evidence="1 4" id="KW-0238">DNA-binding</keyword>
<feature type="modified residue" description="4-aspartylphosphate" evidence="3">
    <location>
        <position position="587"/>
    </location>
</feature>
<feature type="DNA-binding region" description="OmpR/PhoB-type" evidence="4">
    <location>
        <begin position="124"/>
        <end position="223"/>
    </location>
</feature>
<evidence type="ECO:0000313" key="8">
    <source>
        <dbReference type="EMBL" id="NER29973.1"/>
    </source>
</evidence>
<name>A0A6B3NEE2_9CYAN</name>
<dbReference type="Pfam" id="PF00486">
    <property type="entry name" value="Trans_reg_C"/>
    <property type="match status" value="1"/>
</dbReference>
<dbReference type="PROSITE" id="PS50894">
    <property type="entry name" value="HPT"/>
    <property type="match status" value="1"/>
</dbReference>
<dbReference type="CDD" id="cd00156">
    <property type="entry name" value="REC"/>
    <property type="match status" value="1"/>
</dbReference>
<evidence type="ECO:0000259" key="5">
    <source>
        <dbReference type="PROSITE" id="PS50110"/>
    </source>
</evidence>
<feature type="modified residue" description="4-aspartylphosphate" evidence="3">
    <location>
        <position position="462"/>
    </location>
</feature>
<feature type="domain" description="Response regulatory" evidence="5">
    <location>
        <begin position="2"/>
        <end position="116"/>
    </location>
</feature>
<dbReference type="GO" id="GO:0032993">
    <property type="term" value="C:protein-DNA complex"/>
    <property type="evidence" value="ECO:0007669"/>
    <property type="project" value="TreeGrafter"/>
</dbReference>
<dbReference type="GO" id="GO:0005829">
    <property type="term" value="C:cytosol"/>
    <property type="evidence" value="ECO:0007669"/>
    <property type="project" value="TreeGrafter"/>
</dbReference>
<evidence type="ECO:0000256" key="3">
    <source>
        <dbReference type="PROSITE-ProRule" id="PRU00169"/>
    </source>
</evidence>
<feature type="domain" description="OmpR/PhoB-type" evidence="7">
    <location>
        <begin position="124"/>
        <end position="223"/>
    </location>
</feature>
<dbReference type="InterPro" id="IPR011006">
    <property type="entry name" value="CheY-like_superfamily"/>
</dbReference>
<dbReference type="GO" id="GO:0000156">
    <property type="term" value="F:phosphorelay response regulator activity"/>
    <property type="evidence" value="ECO:0007669"/>
    <property type="project" value="TreeGrafter"/>
</dbReference>
<evidence type="ECO:0000256" key="4">
    <source>
        <dbReference type="PROSITE-ProRule" id="PRU01091"/>
    </source>
</evidence>
<evidence type="ECO:0000259" key="6">
    <source>
        <dbReference type="PROSITE" id="PS50894"/>
    </source>
</evidence>
<dbReference type="InterPro" id="IPR039420">
    <property type="entry name" value="WalR-like"/>
</dbReference>
<organism evidence="8">
    <name type="scientific">Symploca sp. SIO1C4</name>
    <dbReference type="NCBI Taxonomy" id="2607765"/>
    <lineage>
        <taxon>Bacteria</taxon>
        <taxon>Bacillati</taxon>
        <taxon>Cyanobacteriota</taxon>
        <taxon>Cyanophyceae</taxon>
        <taxon>Coleofasciculales</taxon>
        <taxon>Coleofasciculaceae</taxon>
        <taxon>Symploca</taxon>
    </lineage>
</organism>
<dbReference type="GO" id="GO:0000976">
    <property type="term" value="F:transcription cis-regulatory region binding"/>
    <property type="evidence" value="ECO:0007669"/>
    <property type="project" value="TreeGrafter"/>
</dbReference>
<dbReference type="Gene3D" id="6.10.250.690">
    <property type="match status" value="1"/>
</dbReference>
<dbReference type="SUPFAM" id="SSF52172">
    <property type="entry name" value="CheY-like"/>
    <property type="match status" value="3"/>
</dbReference>
<dbReference type="Pfam" id="PF00072">
    <property type="entry name" value="Response_reg"/>
    <property type="match status" value="3"/>
</dbReference>
<feature type="domain" description="Response regulatory" evidence="5">
    <location>
        <begin position="538"/>
        <end position="654"/>
    </location>
</feature>
<dbReference type="Gene3D" id="1.20.120.160">
    <property type="entry name" value="HPT domain"/>
    <property type="match status" value="1"/>
</dbReference>
<dbReference type="GO" id="GO:0006355">
    <property type="term" value="P:regulation of DNA-templated transcription"/>
    <property type="evidence" value="ECO:0007669"/>
    <property type="project" value="InterPro"/>
</dbReference>
<dbReference type="CDD" id="cd19935">
    <property type="entry name" value="REC_OmpR_CusR-like"/>
    <property type="match status" value="1"/>
</dbReference>
<dbReference type="PROSITE" id="PS51755">
    <property type="entry name" value="OMPR_PHOB"/>
    <property type="match status" value="1"/>
</dbReference>
<dbReference type="SMART" id="SM00448">
    <property type="entry name" value="REC"/>
    <property type="match status" value="3"/>
</dbReference>
<gene>
    <name evidence="8" type="ORF">F6J89_20725</name>
</gene>
<evidence type="ECO:0000256" key="2">
    <source>
        <dbReference type="PROSITE-ProRule" id="PRU00110"/>
    </source>
</evidence>
<feature type="modified residue" description="Phosphohistidine" evidence="2">
    <location>
        <position position="299"/>
    </location>
</feature>
<dbReference type="Pfam" id="PF01627">
    <property type="entry name" value="Hpt"/>
    <property type="match status" value="1"/>
</dbReference>
<dbReference type="InterPro" id="IPR001867">
    <property type="entry name" value="OmpR/PhoB-type_DNA-bd"/>
</dbReference>
<dbReference type="CDD" id="cd17535">
    <property type="entry name" value="REC_NarL-like"/>
    <property type="match status" value="1"/>
</dbReference>
<dbReference type="SUPFAM" id="SSF47226">
    <property type="entry name" value="Histidine-containing phosphotransfer domain, HPT domain"/>
    <property type="match status" value="1"/>
</dbReference>
<dbReference type="Gene3D" id="1.10.10.10">
    <property type="entry name" value="Winged helix-like DNA-binding domain superfamily/Winged helix DNA-binding domain"/>
    <property type="match status" value="1"/>
</dbReference>
<dbReference type="PANTHER" id="PTHR48111">
    <property type="entry name" value="REGULATOR OF RPOS"/>
    <property type="match status" value="1"/>
</dbReference>
<feature type="domain" description="Response regulatory" evidence="5">
    <location>
        <begin position="413"/>
        <end position="529"/>
    </location>
</feature>
<dbReference type="InterPro" id="IPR058245">
    <property type="entry name" value="NreC/VraR/RcsB-like_REC"/>
</dbReference>
<dbReference type="PROSITE" id="PS50110">
    <property type="entry name" value="RESPONSE_REGULATORY"/>
    <property type="match status" value="3"/>
</dbReference>
<protein>
    <submittedName>
        <fullName evidence="8">Response regulator</fullName>
    </submittedName>
</protein>
<dbReference type="EMBL" id="JAAHFQ010000463">
    <property type="protein sequence ID" value="NER29973.1"/>
    <property type="molecule type" value="Genomic_DNA"/>
</dbReference>
<dbReference type="CDD" id="cd00383">
    <property type="entry name" value="trans_reg_C"/>
    <property type="match status" value="1"/>
</dbReference>
<comment type="caution">
    <text evidence="8">The sequence shown here is derived from an EMBL/GenBank/DDBJ whole genome shotgun (WGS) entry which is preliminary data.</text>
</comment>
<dbReference type="PANTHER" id="PTHR48111:SF15">
    <property type="entry name" value="OMPR SUBFAMILY"/>
    <property type="match status" value="1"/>
</dbReference>